<sequence>MGLSRKKIFTWPLLLTGMAVVSTTFSSCSVFNFFSNLPTTTDNNNDGPTAQNLSAFLPTSDYKKIYDLSFSLEFNNSGGYNPSRLMSNNEGVTAENVNRPYRVFGTGWLFDWQAQPVDENDQNAKWTGYFATNLHVAEALLNPLDNNNYRPAWYKNELPLPGVDQTLYFNLGKWDENLAVQNKHNPKSLTYLPLSNLPKTVYTATSFYKESPKWITPIEADNPGIREYIDFAVLSITLDLSWTIRNGEKVHRYNDEYQLYNRWIMPAMNVAKALWDNKGVLNQPATPPNKKEEDDQLTDQLPYHGFFDRSNYTNPNVSLNNFSVYLGGYPYYANWPTTPQYTKFSVPSLSRRQIPITSDSRGSPGWTINALNPTELDGQKIASSTSLSSTGGIRAGIYNADIARNFQLVYRNVKYKQYGYGYIIQNSNLSAGSSGSLALTSNNQALGIYFGTVSVDAKKEATFGLVASLFNPNKIQVNVVTGNNVFETDTIQPYDLIYGNDLMIDDYGSYIRSLQTLNLSSRLLTKIKDNLPKKEGSTNQANQQTNQTNRSTDATKKDSSSDETNKNPLAELLSDIFKNLPNWN</sequence>
<dbReference type="PRINTS" id="PR00840">
    <property type="entry name" value="Y06768FAMILY"/>
</dbReference>
<dbReference type="Pfam" id="PF01732">
    <property type="entry name" value="Mycop_pep_DUF31"/>
    <property type="match status" value="1"/>
</dbReference>
<evidence type="ECO:0000256" key="2">
    <source>
        <dbReference type="SAM" id="MobiDB-lite"/>
    </source>
</evidence>
<evidence type="ECO:0000313" key="5">
    <source>
        <dbReference type="Proteomes" id="UP000018735"/>
    </source>
</evidence>
<dbReference type="Proteomes" id="UP000018735">
    <property type="component" value="Chromosome"/>
</dbReference>
<proteinExistence type="inferred from homology"/>
<dbReference type="AlphaFoldDB" id="A0A0F6CKG7"/>
<organism evidence="4 5">
    <name type="scientific">Mycoplasmoides gallisepticum S6</name>
    <dbReference type="NCBI Taxonomy" id="1006581"/>
    <lineage>
        <taxon>Bacteria</taxon>
        <taxon>Bacillati</taxon>
        <taxon>Mycoplasmatota</taxon>
        <taxon>Mycoplasmoidales</taxon>
        <taxon>Mycoplasmoidaceae</taxon>
        <taxon>Mycoplasmoides</taxon>
    </lineage>
</organism>
<dbReference type="NCBIfam" id="NF045841">
    <property type="entry name" value="Ig_SerProt_MIP"/>
    <property type="match status" value="1"/>
</dbReference>
<dbReference type="InterPro" id="IPR022381">
    <property type="entry name" value="Uncharacterised_MG067"/>
</dbReference>
<dbReference type="KEGG" id="mgz:GCW_01705"/>
<name>A0A0F6CKG7_MYCGL</name>
<evidence type="ECO:0000256" key="1">
    <source>
        <dbReference type="ARBA" id="ARBA00007807"/>
    </source>
</evidence>
<dbReference type="EMBL" id="CP006916">
    <property type="protein sequence ID" value="AHB99589.1"/>
    <property type="molecule type" value="Genomic_DNA"/>
</dbReference>
<evidence type="ECO:0000313" key="4">
    <source>
        <dbReference type="EMBL" id="AHB99589.1"/>
    </source>
</evidence>
<reference evidence="4 5" key="1">
    <citation type="journal article" date="2011" name="PLoS ONE">
        <title>Core proteome of the minimal cell: comparative proteomics of three mollicute species.</title>
        <authorList>
            <person name="Fisunov G.Y."/>
            <person name="Alexeev D.G."/>
            <person name="Bazaleev N.A."/>
            <person name="Ladygina V.G."/>
            <person name="Galyamina M.A."/>
            <person name="Kondratov I.G."/>
            <person name="Zhukova N.A."/>
            <person name="Serebryakova M.V."/>
            <person name="Demina I.A."/>
            <person name="Govorun V.M."/>
        </authorList>
    </citation>
    <scope>NUCLEOTIDE SEQUENCE [LARGE SCALE GENOMIC DNA]</scope>
    <source>
        <strain evidence="4 5">S6</strain>
    </source>
</reference>
<dbReference type="HOGENOM" id="CLU_038569_1_0_14"/>
<dbReference type="InterPro" id="IPR022382">
    <property type="entry name" value="Mycoplasma_peptidase_DUF31"/>
</dbReference>
<accession>A0A0F6CKG7</accession>
<feature type="compositionally biased region" description="Low complexity" evidence="2">
    <location>
        <begin position="538"/>
        <end position="552"/>
    </location>
</feature>
<dbReference type="RefSeq" id="WP_011884182.1">
    <property type="nucleotide sequence ID" value="NC_023030.2"/>
</dbReference>
<feature type="compositionally biased region" description="Basic and acidic residues" evidence="2">
    <location>
        <begin position="553"/>
        <end position="565"/>
    </location>
</feature>
<feature type="region of interest" description="Disordered" evidence="2">
    <location>
        <begin position="530"/>
        <end position="570"/>
    </location>
</feature>
<dbReference type="PROSITE" id="PS51257">
    <property type="entry name" value="PROKAR_LIPOPROTEIN"/>
    <property type="match status" value="1"/>
</dbReference>
<evidence type="ECO:0000259" key="3">
    <source>
        <dbReference type="Pfam" id="PF01732"/>
    </source>
</evidence>
<comment type="similarity">
    <text evidence="1">Belongs to the MG067/MG068/MG395 family.</text>
</comment>
<feature type="domain" description="DUF31" evidence="3">
    <location>
        <begin position="62"/>
        <end position="451"/>
    </location>
</feature>
<protein>
    <recommendedName>
        <fullName evidence="3">DUF31 domain-containing protein</fullName>
    </recommendedName>
</protein>
<gene>
    <name evidence="4" type="ORF">GCW_01705</name>
</gene>